<gene>
    <name evidence="2" type="ORF">TBIB3V08_LOCUS11265</name>
</gene>
<dbReference type="EMBL" id="OD570902">
    <property type="protein sequence ID" value="CAD7448985.1"/>
    <property type="molecule type" value="Genomic_DNA"/>
</dbReference>
<reference evidence="2" key="1">
    <citation type="submission" date="2020-11" db="EMBL/GenBank/DDBJ databases">
        <authorList>
            <person name="Tran Van P."/>
        </authorList>
    </citation>
    <scope>NUCLEOTIDE SEQUENCE</scope>
</reference>
<evidence type="ECO:0000256" key="1">
    <source>
        <dbReference type="SAM" id="MobiDB-lite"/>
    </source>
</evidence>
<sequence>MFVHSTFTMANGSESGKMEFINVERLTTELSDGVFGKNDTATGVDLNKTKVLFENSLLAGGDGLATPKPNVSTDFILNESAISPDASNGAKRKRDESPEHYSLVMDEDVEEEVNPHLRGGRVENHLGKATPSSPDRYSNLGLPILSTLAQHETSALANYTTARGGPPLTAPSPPETQEMPEKCRGYASYNA</sequence>
<feature type="region of interest" description="Disordered" evidence="1">
    <location>
        <begin position="118"/>
        <end position="138"/>
    </location>
</feature>
<name>A0A7R9I861_9NEOP</name>
<proteinExistence type="predicted"/>
<organism evidence="2">
    <name type="scientific">Timema bartmani</name>
    <dbReference type="NCBI Taxonomy" id="61472"/>
    <lineage>
        <taxon>Eukaryota</taxon>
        <taxon>Metazoa</taxon>
        <taxon>Ecdysozoa</taxon>
        <taxon>Arthropoda</taxon>
        <taxon>Hexapoda</taxon>
        <taxon>Insecta</taxon>
        <taxon>Pterygota</taxon>
        <taxon>Neoptera</taxon>
        <taxon>Polyneoptera</taxon>
        <taxon>Phasmatodea</taxon>
        <taxon>Timematodea</taxon>
        <taxon>Timematoidea</taxon>
        <taxon>Timematidae</taxon>
        <taxon>Timema</taxon>
    </lineage>
</organism>
<accession>A0A7R9I861</accession>
<feature type="region of interest" description="Disordered" evidence="1">
    <location>
        <begin position="159"/>
        <end position="191"/>
    </location>
</feature>
<protein>
    <submittedName>
        <fullName evidence="2">Uncharacterized protein</fullName>
    </submittedName>
</protein>
<evidence type="ECO:0000313" key="2">
    <source>
        <dbReference type="EMBL" id="CAD7448985.1"/>
    </source>
</evidence>
<dbReference type="AlphaFoldDB" id="A0A7R9I861"/>